<protein>
    <submittedName>
        <fullName evidence="2">Uncharacterized protein</fullName>
    </submittedName>
</protein>
<reference evidence="2 3" key="1">
    <citation type="submission" date="2016-03" db="EMBL/GenBank/DDBJ databases">
        <authorList>
            <person name="Ploux O."/>
        </authorList>
    </citation>
    <scope>NUCLEOTIDE SEQUENCE [LARGE SCALE GENOMIC DNA]</scope>
    <source>
        <strain evidence="2 3">UAMH 11012</strain>
    </source>
</reference>
<evidence type="ECO:0000256" key="1">
    <source>
        <dbReference type="SAM" id="MobiDB-lite"/>
    </source>
</evidence>
<accession>A0A1L7XML5</accession>
<gene>
    <name evidence="2" type="ORF">PAC_16186</name>
</gene>
<organism evidence="2 3">
    <name type="scientific">Phialocephala subalpina</name>
    <dbReference type="NCBI Taxonomy" id="576137"/>
    <lineage>
        <taxon>Eukaryota</taxon>
        <taxon>Fungi</taxon>
        <taxon>Dikarya</taxon>
        <taxon>Ascomycota</taxon>
        <taxon>Pezizomycotina</taxon>
        <taxon>Leotiomycetes</taxon>
        <taxon>Helotiales</taxon>
        <taxon>Mollisiaceae</taxon>
        <taxon>Phialocephala</taxon>
        <taxon>Phialocephala fortinii species complex</taxon>
    </lineage>
</organism>
<feature type="region of interest" description="Disordered" evidence="1">
    <location>
        <begin position="1"/>
        <end position="28"/>
    </location>
</feature>
<dbReference type="AlphaFoldDB" id="A0A1L7XML5"/>
<sequence length="107" mass="11913">MGCDRYGGVGLRPKAESHPNSNTPPQNLAQKHYQNLREQRNYLLSGAHFASTTEVKLSKMTTIFFLVADESGSLESLEQGKVLRLEKTSTLKPIWSLCGLTKDLLYG</sequence>
<proteinExistence type="predicted"/>
<feature type="compositionally biased region" description="Gly residues" evidence="1">
    <location>
        <begin position="1"/>
        <end position="10"/>
    </location>
</feature>
<evidence type="ECO:0000313" key="3">
    <source>
        <dbReference type="Proteomes" id="UP000184330"/>
    </source>
</evidence>
<dbReference type="EMBL" id="FJOG01000036">
    <property type="protein sequence ID" value="CZR66285.1"/>
    <property type="molecule type" value="Genomic_DNA"/>
</dbReference>
<dbReference type="Proteomes" id="UP000184330">
    <property type="component" value="Unassembled WGS sequence"/>
</dbReference>
<feature type="compositionally biased region" description="Polar residues" evidence="1">
    <location>
        <begin position="18"/>
        <end position="28"/>
    </location>
</feature>
<keyword evidence="3" id="KW-1185">Reference proteome</keyword>
<evidence type="ECO:0000313" key="2">
    <source>
        <dbReference type="EMBL" id="CZR66285.1"/>
    </source>
</evidence>
<name>A0A1L7XML5_9HELO</name>